<reference evidence="2" key="1">
    <citation type="journal article" date="2013" name="Int. J. Syst. Evol. Microbiol.">
        <title>Aestuariibaculum suncheonense gen. nov., sp. nov., a marine bacterium of the family Flavobacteriaceae isolated from a tidal flat and emended descriptions of the genera Gaetbulibacter and Tamlana.</title>
        <authorList>
            <person name="Jeong S.H."/>
            <person name="Park M.S."/>
            <person name="Jin H.M."/>
            <person name="Lee K."/>
            <person name="Park W."/>
            <person name="Jeon C.O."/>
        </authorList>
    </citation>
    <scope>NUCLEOTIDE SEQUENCE</scope>
    <source>
        <strain evidence="2">SC17</strain>
    </source>
</reference>
<feature type="domain" description="Oligogalacturonate lyase" evidence="1">
    <location>
        <begin position="41"/>
        <end position="415"/>
    </location>
</feature>
<proteinExistence type="predicted"/>
<dbReference type="GO" id="GO:0045490">
    <property type="term" value="P:pectin catabolic process"/>
    <property type="evidence" value="ECO:0007669"/>
    <property type="project" value="InterPro"/>
</dbReference>
<dbReference type="Pfam" id="PF14583">
    <property type="entry name" value="Pectate_lyase22"/>
    <property type="match status" value="1"/>
</dbReference>
<keyword evidence="3" id="KW-1185">Reference proteome</keyword>
<dbReference type="EMBL" id="JACVXC010000001">
    <property type="protein sequence ID" value="MBD0834172.1"/>
    <property type="molecule type" value="Genomic_DNA"/>
</dbReference>
<dbReference type="AlphaFoldDB" id="A0A8J6Q3X8"/>
<comment type="caution">
    <text evidence="2">The sequence shown here is derived from an EMBL/GenBank/DDBJ whole genome shotgun (WGS) entry which is preliminary data.</text>
</comment>
<dbReference type="InterPro" id="IPR027946">
    <property type="entry name" value="Ogl_dom"/>
</dbReference>
<evidence type="ECO:0000313" key="3">
    <source>
        <dbReference type="Proteomes" id="UP000602057"/>
    </source>
</evidence>
<reference evidence="2" key="2">
    <citation type="submission" date="2020-09" db="EMBL/GenBank/DDBJ databases">
        <authorList>
            <person name="Wu Z."/>
        </authorList>
    </citation>
    <scope>NUCLEOTIDE SEQUENCE</scope>
    <source>
        <strain evidence="2">SC17</strain>
    </source>
</reference>
<dbReference type="GO" id="GO:0047487">
    <property type="term" value="F:oligogalacturonide lyase activity"/>
    <property type="evidence" value="ECO:0007669"/>
    <property type="project" value="InterPro"/>
</dbReference>
<organism evidence="2 3">
    <name type="scientific">Aestuariibaculum suncheonense</name>
    <dbReference type="NCBI Taxonomy" id="1028745"/>
    <lineage>
        <taxon>Bacteria</taxon>
        <taxon>Pseudomonadati</taxon>
        <taxon>Bacteroidota</taxon>
        <taxon>Flavobacteriia</taxon>
        <taxon>Flavobacteriales</taxon>
        <taxon>Flavobacteriaceae</taxon>
    </lineage>
</organism>
<evidence type="ECO:0000259" key="1">
    <source>
        <dbReference type="Pfam" id="PF14583"/>
    </source>
</evidence>
<dbReference type="Proteomes" id="UP000602057">
    <property type="component" value="Unassembled WGS sequence"/>
</dbReference>
<protein>
    <recommendedName>
        <fullName evidence="1">Oligogalacturonate lyase domain-containing protein</fullName>
    </recommendedName>
</protein>
<accession>A0A8J6Q3X8</accession>
<sequence>MRPLNILLTGLLLLHFSCKSNTSENKTSKDLTTSTFPLMETGKESSLAKVWIDSTTGHKVEKLVDRPGDNRSFYFHNNPFLKSEDGTEDLMIFSGSSETGNQFFTVNLNTKKVLQITDKPGNKRGEIIGPRSRKVFYMIKDSVFTTHIDTQKTEFIYKFNDDVIGSVTTLNADETLLGSALITKEENEIFKKNPKKSSYFDKVYEAKLERSLITINVNTKEFKDIYSENAWLNHIQFSPTNPDLLMYCHEGPWHKVDRIWNINIKTKDTTLIHKRTVEREIAGHEFFSPDGNTIWFDLQIPRSVTFYLSGKNLETDKETRYALKRDEWSIHYNISPDQKTFTGDGGDPGQVARAKDGMWLYHFTPKGDSLVSEKLVNMKHHNYDLEPNVHFSPNGKQIIFRANFEGSSQIYAVDIAKTSTLN</sequence>
<name>A0A8J6Q3X8_9FLAO</name>
<dbReference type="InterPro" id="IPR015943">
    <property type="entry name" value="WD40/YVTN_repeat-like_dom_sf"/>
</dbReference>
<dbReference type="SUPFAM" id="SSF82171">
    <property type="entry name" value="DPP6 N-terminal domain-like"/>
    <property type="match status" value="1"/>
</dbReference>
<evidence type="ECO:0000313" key="2">
    <source>
        <dbReference type="EMBL" id="MBD0834172.1"/>
    </source>
</evidence>
<dbReference type="RefSeq" id="WP_188214660.1">
    <property type="nucleotide sequence ID" value="NZ_BAABGH010000004.1"/>
</dbReference>
<dbReference type="Gene3D" id="2.130.10.10">
    <property type="entry name" value="YVTN repeat-like/Quinoprotein amine dehydrogenase"/>
    <property type="match status" value="1"/>
</dbReference>
<gene>
    <name evidence="2" type="ORF">ICJ84_01860</name>
</gene>